<accession>A0AA36M8M4</accession>
<evidence type="ECO:0000313" key="4">
    <source>
        <dbReference type="Proteomes" id="UP001176961"/>
    </source>
</evidence>
<evidence type="ECO:0000256" key="2">
    <source>
        <dbReference type="SAM" id="SignalP"/>
    </source>
</evidence>
<reference evidence="3" key="1">
    <citation type="submission" date="2023-07" db="EMBL/GenBank/DDBJ databases">
        <authorList>
            <consortium name="CYATHOMIX"/>
        </authorList>
    </citation>
    <scope>NUCLEOTIDE SEQUENCE</scope>
    <source>
        <strain evidence="3">N/A</strain>
    </source>
</reference>
<protein>
    <submittedName>
        <fullName evidence="3">Uncharacterized protein</fullName>
    </submittedName>
</protein>
<feature type="region of interest" description="Disordered" evidence="1">
    <location>
        <begin position="29"/>
        <end position="51"/>
    </location>
</feature>
<feature type="compositionally biased region" description="Basic and acidic residues" evidence="1">
    <location>
        <begin position="36"/>
        <end position="51"/>
    </location>
</feature>
<organism evidence="3 4">
    <name type="scientific">Cylicocyclus nassatus</name>
    <name type="common">Nematode worm</name>
    <dbReference type="NCBI Taxonomy" id="53992"/>
    <lineage>
        <taxon>Eukaryota</taxon>
        <taxon>Metazoa</taxon>
        <taxon>Ecdysozoa</taxon>
        <taxon>Nematoda</taxon>
        <taxon>Chromadorea</taxon>
        <taxon>Rhabditida</taxon>
        <taxon>Rhabditina</taxon>
        <taxon>Rhabditomorpha</taxon>
        <taxon>Strongyloidea</taxon>
        <taxon>Strongylidae</taxon>
        <taxon>Cylicocyclus</taxon>
    </lineage>
</organism>
<feature type="chain" id="PRO_5041421524" evidence="2">
    <location>
        <begin position="20"/>
        <end position="74"/>
    </location>
</feature>
<evidence type="ECO:0000256" key="1">
    <source>
        <dbReference type="SAM" id="MobiDB-lite"/>
    </source>
</evidence>
<dbReference type="EMBL" id="CATQJL010000305">
    <property type="protein sequence ID" value="CAJ0602511.1"/>
    <property type="molecule type" value="Genomic_DNA"/>
</dbReference>
<evidence type="ECO:0000313" key="3">
    <source>
        <dbReference type="EMBL" id="CAJ0602511.1"/>
    </source>
</evidence>
<feature type="signal peptide" evidence="2">
    <location>
        <begin position="1"/>
        <end position="19"/>
    </location>
</feature>
<keyword evidence="2" id="KW-0732">Signal</keyword>
<name>A0AA36M8M4_CYLNA</name>
<sequence length="74" mass="8513">MRSTTLLVLSTYTVIVALSQTKRLHNSDYNGVQTVAKHENERDNPRGTSEKTTELQLIVRISEYVRMEDSFRAI</sequence>
<gene>
    <name evidence="3" type="ORF">CYNAS_LOCUS14494</name>
</gene>
<keyword evidence="4" id="KW-1185">Reference proteome</keyword>
<dbReference type="AlphaFoldDB" id="A0AA36M8M4"/>
<comment type="caution">
    <text evidence="3">The sequence shown here is derived from an EMBL/GenBank/DDBJ whole genome shotgun (WGS) entry which is preliminary data.</text>
</comment>
<proteinExistence type="predicted"/>
<dbReference type="Proteomes" id="UP001176961">
    <property type="component" value="Unassembled WGS sequence"/>
</dbReference>